<protein>
    <submittedName>
        <fullName evidence="2">Uncharacterized protein</fullName>
    </submittedName>
</protein>
<keyword evidence="3" id="KW-1185">Reference proteome</keyword>
<organism evidence="2 3">
    <name type="scientific">Smittium simulii</name>
    <dbReference type="NCBI Taxonomy" id="133385"/>
    <lineage>
        <taxon>Eukaryota</taxon>
        <taxon>Fungi</taxon>
        <taxon>Fungi incertae sedis</taxon>
        <taxon>Zoopagomycota</taxon>
        <taxon>Kickxellomycotina</taxon>
        <taxon>Harpellomycetes</taxon>
        <taxon>Harpellales</taxon>
        <taxon>Legeriomycetaceae</taxon>
        <taxon>Smittium</taxon>
    </lineage>
</organism>
<dbReference type="EMBL" id="MBFR01000057">
    <property type="protein sequence ID" value="PVU95411.1"/>
    <property type="molecule type" value="Genomic_DNA"/>
</dbReference>
<sequence>MKSFNISAFFALFMVLLAYVAADNHILLWKNEVTDVQLLRRLQNTDFSTKLDKRAAPAAKLDAKSNTLANSIGNTFWNIVKLHLFLIFSEK</sequence>
<evidence type="ECO:0000313" key="2">
    <source>
        <dbReference type="EMBL" id="PVU95411.1"/>
    </source>
</evidence>
<dbReference type="Proteomes" id="UP000245383">
    <property type="component" value="Unassembled WGS sequence"/>
</dbReference>
<evidence type="ECO:0000313" key="3">
    <source>
        <dbReference type="Proteomes" id="UP000245383"/>
    </source>
</evidence>
<feature type="signal peptide" evidence="1">
    <location>
        <begin position="1"/>
        <end position="22"/>
    </location>
</feature>
<name>A0A2T9YSW4_9FUNG</name>
<evidence type="ECO:0000256" key="1">
    <source>
        <dbReference type="SAM" id="SignalP"/>
    </source>
</evidence>
<keyword evidence="1" id="KW-0732">Signal</keyword>
<comment type="caution">
    <text evidence="2">The sequence shown here is derived from an EMBL/GenBank/DDBJ whole genome shotgun (WGS) entry which is preliminary data.</text>
</comment>
<accession>A0A2T9YSW4</accession>
<gene>
    <name evidence="2" type="ORF">BB561_001826</name>
</gene>
<dbReference type="OrthoDB" id="5551532at2759"/>
<reference evidence="2 3" key="1">
    <citation type="journal article" date="2018" name="MBio">
        <title>Comparative Genomics Reveals the Core Gene Toolbox for the Fungus-Insect Symbiosis.</title>
        <authorList>
            <person name="Wang Y."/>
            <person name="Stata M."/>
            <person name="Wang W."/>
            <person name="Stajich J.E."/>
            <person name="White M.M."/>
            <person name="Moncalvo J.M."/>
        </authorList>
    </citation>
    <scope>NUCLEOTIDE SEQUENCE [LARGE SCALE GENOMIC DNA]</scope>
    <source>
        <strain evidence="2 3">SWE-8-4</strain>
    </source>
</reference>
<feature type="chain" id="PRO_5015506975" evidence="1">
    <location>
        <begin position="23"/>
        <end position="91"/>
    </location>
</feature>
<dbReference type="AlphaFoldDB" id="A0A2T9YSW4"/>
<proteinExistence type="predicted"/>